<dbReference type="InterPro" id="IPR035897">
    <property type="entry name" value="Toll_tir_struct_dom_sf"/>
</dbReference>
<protein>
    <submittedName>
        <fullName evidence="3">Toll/interleukin-1 receptor domain-containing protein</fullName>
    </submittedName>
</protein>
<name>A0ABV1G2C7_9BACT</name>
<sequence>MNELSWQWVVLLLGVLGIICYFAKSTLEMFLFRPKVNNNPQGPLMGPPQPGIEEKAMQDYKKRTQSLQDNNIIEDMNKCIHWDITQKDFYFISYSSKNVRQAETLKRLLQHNNVHVWIAPDCIPQGREYSKVIPTALKYAKFFALLLTPDSAKSDWLRRELDNAINNKNIKINVVLSDGFTISDIRSDNELMFLLNRVQVKYEYSELVQSSEMLHSFISE</sequence>
<evidence type="ECO:0000259" key="2">
    <source>
        <dbReference type="Pfam" id="PF13676"/>
    </source>
</evidence>
<dbReference type="InterPro" id="IPR000157">
    <property type="entry name" value="TIR_dom"/>
</dbReference>
<dbReference type="SUPFAM" id="SSF52200">
    <property type="entry name" value="Toll/Interleukin receptor TIR domain"/>
    <property type="match status" value="1"/>
</dbReference>
<feature type="transmembrane region" description="Helical" evidence="1">
    <location>
        <begin position="6"/>
        <end position="23"/>
    </location>
</feature>
<feature type="domain" description="TIR" evidence="2">
    <location>
        <begin position="91"/>
        <end position="176"/>
    </location>
</feature>
<keyword evidence="1" id="KW-0812">Transmembrane</keyword>
<evidence type="ECO:0000313" key="3">
    <source>
        <dbReference type="EMBL" id="MEQ2509399.1"/>
    </source>
</evidence>
<keyword evidence="4" id="KW-1185">Reference proteome</keyword>
<comment type="caution">
    <text evidence="3">The sequence shown here is derived from an EMBL/GenBank/DDBJ whole genome shotgun (WGS) entry which is preliminary data.</text>
</comment>
<reference evidence="3 4" key="1">
    <citation type="submission" date="2024-04" db="EMBL/GenBank/DDBJ databases">
        <title>Human intestinal bacterial collection.</title>
        <authorList>
            <person name="Pauvert C."/>
            <person name="Hitch T.C.A."/>
            <person name="Clavel T."/>
        </authorList>
    </citation>
    <scope>NUCLEOTIDE SEQUENCE [LARGE SCALE GENOMIC DNA]</scope>
    <source>
        <strain evidence="3 4">CLA-AA-H174</strain>
    </source>
</reference>
<dbReference type="Pfam" id="PF13676">
    <property type="entry name" value="TIR_2"/>
    <property type="match status" value="1"/>
</dbReference>
<dbReference type="Gene3D" id="3.40.50.10140">
    <property type="entry name" value="Toll/interleukin-1 receptor homology (TIR) domain"/>
    <property type="match status" value="1"/>
</dbReference>
<dbReference type="RefSeq" id="WP_349226776.1">
    <property type="nucleotide sequence ID" value="NZ_JBBNFG020000004.1"/>
</dbReference>
<gene>
    <name evidence="3" type="ORF">AAAT87_14225</name>
</gene>
<proteinExistence type="predicted"/>
<accession>A0ABV1G2C7</accession>
<organism evidence="3 4">
    <name type="scientific">Segatella sinensis</name>
    <dbReference type="NCBI Taxonomy" id="3085167"/>
    <lineage>
        <taxon>Bacteria</taxon>
        <taxon>Pseudomonadati</taxon>
        <taxon>Bacteroidota</taxon>
        <taxon>Bacteroidia</taxon>
        <taxon>Bacteroidales</taxon>
        <taxon>Prevotellaceae</taxon>
        <taxon>Segatella</taxon>
    </lineage>
</organism>
<keyword evidence="3" id="KW-0675">Receptor</keyword>
<keyword evidence="1" id="KW-1133">Transmembrane helix</keyword>
<evidence type="ECO:0000313" key="4">
    <source>
        <dbReference type="Proteomes" id="UP001465717"/>
    </source>
</evidence>
<evidence type="ECO:0000256" key="1">
    <source>
        <dbReference type="SAM" id="Phobius"/>
    </source>
</evidence>
<dbReference type="Proteomes" id="UP001465717">
    <property type="component" value="Unassembled WGS sequence"/>
</dbReference>
<keyword evidence="1" id="KW-0472">Membrane</keyword>
<dbReference type="EMBL" id="JBBNGE010000077">
    <property type="protein sequence ID" value="MEQ2509399.1"/>
    <property type="molecule type" value="Genomic_DNA"/>
</dbReference>